<dbReference type="OrthoDB" id="3055998at2759"/>
<dbReference type="PANTHER" id="PTHR31490">
    <property type="entry name" value="GLYCOSYL HYDROLASE"/>
    <property type="match status" value="1"/>
</dbReference>
<dbReference type="InterPro" id="IPR017853">
    <property type="entry name" value="GH"/>
</dbReference>
<dbReference type="EMBL" id="KB445800">
    <property type="protein sequence ID" value="EMD35600.1"/>
    <property type="molecule type" value="Genomic_DNA"/>
</dbReference>
<proteinExistence type="inferred from homology"/>
<dbReference type="GO" id="GO:0031176">
    <property type="term" value="F:endo-1,4-beta-xylanase activity"/>
    <property type="evidence" value="ECO:0007669"/>
    <property type="project" value="UniProtKB-EC"/>
</dbReference>
<dbReference type="PROSITE" id="PS51760">
    <property type="entry name" value="GH10_2"/>
    <property type="match status" value="1"/>
</dbReference>
<keyword evidence="10" id="KW-0326">Glycosidase</keyword>
<organism evidence="13 14">
    <name type="scientific">Ceriporiopsis subvermispora (strain B)</name>
    <name type="common">White-rot fungus</name>
    <name type="synonym">Gelatoporia subvermispora</name>
    <dbReference type="NCBI Taxonomy" id="914234"/>
    <lineage>
        <taxon>Eukaryota</taxon>
        <taxon>Fungi</taxon>
        <taxon>Dikarya</taxon>
        <taxon>Basidiomycota</taxon>
        <taxon>Agaricomycotina</taxon>
        <taxon>Agaricomycetes</taxon>
        <taxon>Polyporales</taxon>
        <taxon>Gelatoporiaceae</taxon>
        <taxon>Gelatoporia</taxon>
    </lineage>
</organism>
<dbReference type="EC" id="3.2.1.8" evidence="10"/>
<evidence type="ECO:0000256" key="4">
    <source>
        <dbReference type="ARBA" id="ARBA00007495"/>
    </source>
</evidence>
<evidence type="ECO:0000256" key="7">
    <source>
        <dbReference type="ARBA" id="ARBA00022801"/>
    </source>
</evidence>
<evidence type="ECO:0000313" key="14">
    <source>
        <dbReference type="Proteomes" id="UP000016930"/>
    </source>
</evidence>
<dbReference type="Pfam" id="PF00331">
    <property type="entry name" value="Glyco_hydro_10"/>
    <property type="match status" value="1"/>
</dbReference>
<evidence type="ECO:0000256" key="9">
    <source>
        <dbReference type="ARBA" id="ARBA00023326"/>
    </source>
</evidence>
<dbReference type="HOGENOM" id="CLU_020161_5_0_1"/>
<accession>M2QU44</accession>
<gene>
    <name evidence="13" type="ORF">CERSUDRAFT_85545</name>
</gene>
<dbReference type="SMART" id="SM00633">
    <property type="entry name" value="Glyco_10"/>
    <property type="match status" value="1"/>
</dbReference>
<keyword evidence="6" id="KW-0858">Xylan degradation</keyword>
<dbReference type="InterPro" id="IPR001000">
    <property type="entry name" value="GH10_dom"/>
</dbReference>
<evidence type="ECO:0000256" key="6">
    <source>
        <dbReference type="ARBA" id="ARBA00022651"/>
    </source>
</evidence>
<feature type="chain" id="PRO_5004023444" description="Beta-xylanase" evidence="11">
    <location>
        <begin position="19"/>
        <end position="356"/>
    </location>
</feature>
<keyword evidence="14" id="KW-1185">Reference proteome</keyword>
<dbReference type="Gene3D" id="3.20.20.80">
    <property type="entry name" value="Glycosidases"/>
    <property type="match status" value="1"/>
</dbReference>
<evidence type="ECO:0000256" key="5">
    <source>
        <dbReference type="ARBA" id="ARBA00022525"/>
    </source>
</evidence>
<name>M2QU44_CERS8</name>
<keyword evidence="7 10" id="KW-0378">Hydrolase</keyword>
<evidence type="ECO:0000256" key="3">
    <source>
        <dbReference type="ARBA" id="ARBA00004851"/>
    </source>
</evidence>
<dbReference type="InterPro" id="IPR044846">
    <property type="entry name" value="GH10"/>
</dbReference>
<feature type="signal peptide" evidence="11">
    <location>
        <begin position="1"/>
        <end position="18"/>
    </location>
</feature>
<evidence type="ECO:0000256" key="1">
    <source>
        <dbReference type="ARBA" id="ARBA00000681"/>
    </source>
</evidence>
<dbReference type="STRING" id="914234.M2QU44"/>
<comment type="subcellular location">
    <subcellularLocation>
        <location evidence="2">Secreted</location>
    </subcellularLocation>
</comment>
<keyword evidence="8 10" id="KW-0119">Carbohydrate metabolism</keyword>
<comment type="catalytic activity">
    <reaction evidence="1 10">
        <text>Endohydrolysis of (1-&gt;4)-beta-D-xylosidic linkages in xylans.</text>
        <dbReference type="EC" id="3.2.1.8"/>
    </reaction>
</comment>
<dbReference type="GO" id="GO:0045493">
    <property type="term" value="P:xylan catabolic process"/>
    <property type="evidence" value="ECO:0007669"/>
    <property type="project" value="UniProtKB-KW"/>
</dbReference>
<evidence type="ECO:0000313" key="13">
    <source>
        <dbReference type="EMBL" id="EMD35600.1"/>
    </source>
</evidence>
<sequence length="356" mass="38902">MYSVARFLVFAIVSVAAAASPLASASSSSAFPGSTAKVPGLNAVANAAGKLYFGTATDNPELNDTAYTTILDNNRQFGQITPANSMKWDATEPNPGNFTFEGGDVIRDLARRNGQILRGHNCVWYSQLPDWVAFGNFTFDELIGIVENHCGTLVGHYRGQMYAWDVINEAFNDDGTFRQDVFFNVTGTAYIPAALRAARQADPHAKLYINDYNTEGTGNKSTALQNLIKELKRDGVPIDGVGFQCHFEVGGVPTTLVENFRAYEALGVEFAVTELDVRMTLPETDALLEQQKKDYQSVIDACMAVPACVGVTIWDFTDKYSWVPGAFPGWGAADPWDENLVKKPAYDGIVIGFEDR</sequence>
<evidence type="ECO:0000256" key="11">
    <source>
        <dbReference type="SAM" id="SignalP"/>
    </source>
</evidence>
<dbReference type="Proteomes" id="UP000016930">
    <property type="component" value="Unassembled WGS sequence"/>
</dbReference>
<keyword evidence="5" id="KW-0964">Secreted</keyword>
<dbReference type="SUPFAM" id="SSF51445">
    <property type="entry name" value="(Trans)glycosidases"/>
    <property type="match status" value="1"/>
</dbReference>
<dbReference type="PRINTS" id="PR00134">
    <property type="entry name" value="GLHYDRLASE10"/>
</dbReference>
<reference evidence="13 14" key="1">
    <citation type="journal article" date="2012" name="Proc. Natl. Acad. Sci. U.S.A.">
        <title>Comparative genomics of Ceriporiopsis subvermispora and Phanerochaete chrysosporium provide insight into selective ligninolysis.</title>
        <authorList>
            <person name="Fernandez-Fueyo E."/>
            <person name="Ruiz-Duenas F.J."/>
            <person name="Ferreira P."/>
            <person name="Floudas D."/>
            <person name="Hibbett D.S."/>
            <person name="Canessa P."/>
            <person name="Larrondo L.F."/>
            <person name="James T.Y."/>
            <person name="Seelenfreund D."/>
            <person name="Lobos S."/>
            <person name="Polanco R."/>
            <person name="Tello M."/>
            <person name="Honda Y."/>
            <person name="Watanabe T."/>
            <person name="Watanabe T."/>
            <person name="Ryu J.S."/>
            <person name="Kubicek C.P."/>
            <person name="Schmoll M."/>
            <person name="Gaskell J."/>
            <person name="Hammel K.E."/>
            <person name="St John F.J."/>
            <person name="Vanden Wymelenberg A."/>
            <person name="Sabat G."/>
            <person name="Splinter BonDurant S."/>
            <person name="Syed K."/>
            <person name="Yadav J.S."/>
            <person name="Doddapaneni H."/>
            <person name="Subramanian V."/>
            <person name="Lavin J.L."/>
            <person name="Oguiza J.A."/>
            <person name="Perez G."/>
            <person name="Pisabarro A.G."/>
            <person name="Ramirez L."/>
            <person name="Santoyo F."/>
            <person name="Master E."/>
            <person name="Coutinho P.M."/>
            <person name="Henrissat B."/>
            <person name="Lombard V."/>
            <person name="Magnuson J.K."/>
            <person name="Kuees U."/>
            <person name="Hori C."/>
            <person name="Igarashi K."/>
            <person name="Samejima M."/>
            <person name="Held B.W."/>
            <person name="Barry K.W."/>
            <person name="LaButti K.M."/>
            <person name="Lapidus A."/>
            <person name="Lindquist E.A."/>
            <person name="Lucas S.M."/>
            <person name="Riley R."/>
            <person name="Salamov A.A."/>
            <person name="Hoffmeister D."/>
            <person name="Schwenk D."/>
            <person name="Hadar Y."/>
            <person name="Yarden O."/>
            <person name="de Vries R.P."/>
            <person name="Wiebenga A."/>
            <person name="Stenlid J."/>
            <person name="Eastwood D."/>
            <person name="Grigoriev I.V."/>
            <person name="Berka R.M."/>
            <person name="Blanchette R.A."/>
            <person name="Kersten P."/>
            <person name="Martinez A.T."/>
            <person name="Vicuna R."/>
            <person name="Cullen D."/>
        </authorList>
    </citation>
    <scope>NUCLEOTIDE SEQUENCE [LARGE SCALE GENOMIC DNA]</scope>
    <source>
        <strain evidence="13 14">B</strain>
    </source>
</reference>
<evidence type="ECO:0000256" key="10">
    <source>
        <dbReference type="RuleBase" id="RU361174"/>
    </source>
</evidence>
<comment type="similarity">
    <text evidence="4 10">Belongs to the glycosyl hydrolase 10 (cellulase F) family.</text>
</comment>
<comment type="pathway">
    <text evidence="3">Glycan degradation; xylan degradation.</text>
</comment>
<evidence type="ECO:0000256" key="8">
    <source>
        <dbReference type="ARBA" id="ARBA00023277"/>
    </source>
</evidence>
<dbReference type="GO" id="GO:0005576">
    <property type="term" value="C:extracellular region"/>
    <property type="evidence" value="ECO:0007669"/>
    <property type="project" value="UniProtKB-SubCell"/>
</dbReference>
<protein>
    <recommendedName>
        <fullName evidence="10">Beta-xylanase</fullName>
        <ecNumber evidence="10">3.2.1.8</ecNumber>
    </recommendedName>
</protein>
<evidence type="ECO:0000256" key="2">
    <source>
        <dbReference type="ARBA" id="ARBA00004613"/>
    </source>
</evidence>
<dbReference type="PANTHER" id="PTHR31490:SF35">
    <property type="entry name" value="ENDO-1,4-BETA-XYLANASE"/>
    <property type="match status" value="1"/>
</dbReference>
<dbReference type="AlphaFoldDB" id="M2QU44"/>
<feature type="domain" description="GH10" evidence="12">
    <location>
        <begin position="35"/>
        <end position="352"/>
    </location>
</feature>
<keyword evidence="9 10" id="KW-0624">Polysaccharide degradation</keyword>
<keyword evidence="11" id="KW-0732">Signal</keyword>
<evidence type="ECO:0000259" key="12">
    <source>
        <dbReference type="PROSITE" id="PS51760"/>
    </source>
</evidence>